<protein>
    <submittedName>
        <fullName evidence="2">3'-5' exonuclease</fullName>
    </submittedName>
</protein>
<name>A0ABW3Z2J6_9HYPH</name>
<organism evidence="2 3">
    <name type="scientific">Methylopila musalis</name>
    <dbReference type="NCBI Taxonomy" id="1134781"/>
    <lineage>
        <taxon>Bacteria</taxon>
        <taxon>Pseudomonadati</taxon>
        <taxon>Pseudomonadota</taxon>
        <taxon>Alphaproteobacteria</taxon>
        <taxon>Hyphomicrobiales</taxon>
        <taxon>Methylopilaceae</taxon>
        <taxon>Methylopila</taxon>
    </lineage>
</organism>
<accession>A0ABW3Z2J6</accession>
<evidence type="ECO:0000313" key="2">
    <source>
        <dbReference type="EMBL" id="MFD1330414.1"/>
    </source>
</evidence>
<feature type="domain" description="Exonuclease" evidence="1">
    <location>
        <begin position="45"/>
        <end position="208"/>
    </location>
</feature>
<evidence type="ECO:0000313" key="3">
    <source>
        <dbReference type="Proteomes" id="UP001597171"/>
    </source>
</evidence>
<evidence type="ECO:0000259" key="1">
    <source>
        <dbReference type="SMART" id="SM00479"/>
    </source>
</evidence>
<proteinExistence type="predicted"/>
<dbReference type="InterPro" id="IPR013520">
    <property type="entry name" value="Ribonucl_H"/>
</dbReference>
<dbReference type="CDD" id="cd06127">
    <property type="entry name" value="DEDDh"/>
    <property type="match status" value="1"/>
</dbReference>
<reference evidence="3" key="1">
    <citation type="journal article" date="2019" name="Int. J. Syst. Evol. Microbiol.">
        <title>The Global Catalogue of Microorganisms (GCM) 10K type strain sequencing project: providing services to taxonomists for standard genome sequencing and annotation.</title>
        <authorList>
            <consortium name="The Broad Institute Genomics Platform"/>
            <consortium name="The Broad Institute Genome Sequencing Center for Infectious Disease"/>
            <person name="Wu L."/>
            <person name="Ma J."/>
        </authorList>
    </citation>
    <scope>NUCLEOTIDE SEQUENCE [LARGE SCALE GENOMIC DNA]</scope>
    <source>
        <strain evidence="3">CCUG 61696</strain>
    </source>
</reference>
<dbReference type="PANTHER" id="PTHR30231">
    <property type="entry name" value="DNA POLYMERASE III SUBUNIT EPSILON"/>
    <property type="match status" value="1"/>
</dbReference>
<dbReference type="NCBIfam" id="NF006615">
    <property type="entry name" value="PRK09182.1"/>
    <property type="match status" value="1"/>
</dbReference>
<dbReference type="SUPFAM" id="SSF53098">
    <property type="entry name" value="Ribonuclease H-like"/>
    <property type="match status" value="1"/>
</dbReference>
<dbReference type="Proteomes" id="UP001597171">
    <property type="component" value="Unassembled WGS sequence"/>
</dbReference>
<dbReference type="EMBL" id="JBHTMX010000001">
    <property type="protein sequence ID" value="MFD1330414.1"/>
    <property type="molecule type" value="Genomic_DNA"/>
</dbReference>
<comment type="caution">
    <text evidence="2">The sequence shown here is derived from an EMBL/GenBank/DDBJ whole genome shotgun (WGS) entry which is preliminary data.</text>
</comment>
<keyword evidence="2" id="KW-0378">Hydrolase</keyword>
<keyword evidence="3" id="KW-1185">Reference proteome</keyword>
<dbReference type="GO" id="GO:0004527">
    <property type="term" value="F:exonuclease activity"/>
    <property type="evidence" value="ECO:0007669"/>
    <property type="project" value="UniProtKB-KW"/>
</dbReference>
<dbReference type="RefSeq" id="WP_378773542.1">
    <property type="nucleotide sequence ID" value="NZ_JBHTMX010000001.1"/>
</dbReference>
<dbReference type="PANTHER" id="PTHR30231:SF37">
    <property type="entry name" value="EXODEOXYRIBONUCLEASE 10"/>
    <property type="match status" value="1"/>
</dbReference>
<dbReference type="InterPro" id="IPR012337">
    <property type="entry name" value="RNaseH-like_sf"/>
</dbReference>
<dbReference type="Pfam" id="PF00929">
    <property type="entry name" value="RNase_T"/>
    <property type="match status" value="1"/>
</dbReference>
<sequence length="298" mass="33545">MTTTSNHLESMAQTLEATGDYRILRRLKLRPRITPPPGTPVRLGLMVDVETTGLDPQRDEIIELAMTPFTYGLDGAVFSVEESFQGLRQPSEPISPEITAITGITSEMVAGKVIDFAEVARFAAPASLVIAHNAAFDRRFLERFSDVFSTKPWACSFSQIDWAAEGFEGAKLGYLAQAAGFFYDRHRAMNDCLAAIELLAMRLPRSGVTGLSLLLDGARTAAWRIWAENSPFDLKDVLKARGYRWNGDPGPQPRAWYIDVPEVQFEAELRFLRTEIYRYEADLPIRRIDAYDRFSDRI</sequence>
<keyword evidence="2" id="KW-0269">Exonuclease</keyword>
<dbReference type="SMART" id="SM00479">
    <property type="entry name" value="EXOIII"/>
    <property type="match status" value="1"/>
</dbReference>
<gene>
    <name evidence="2" type="ORF">ACFQ4O_00175</name>
</gene>
<dbReference type="Gene3D" id="3.30.420.10">
    <property type="entry name" value="Ribonuclease H-like superfamily/Ribonuclease H"/>
    <property type="match status" value="1"/>
</dbReference>
<keyword evidence="2" id="KW-0540">Nuclease</keyword>
<dbReference type="InterPro" id="IPR036397">
    <property type="entry name" value="RNaseH_sf"/>
</dbReference>